<keyword evidence="10" id="KW-1185">Reference proteome</keyword>
<dbReference type="Gene3D" id="3.40.50.10840">
    <property type="entry name" value="Putative sugar-binding, N-terminal domain"/>
    <property type="match status" value="1"/>
</dbReference>
<sequence length="416" mass="47362">MVKLLMIADDFTGALDTGVQFAKKGICTQIFTKQKLEKDDIKEETEVLVVDTESRSMSKEDAYNAVYQLCIWAAEHEVEYIFKKTDSALRGNIGAELQAILDSEKDKRLYFLPGYPQIDRITKNGIHYISGELLEKSVFGRDPFEPVTKSYLPDIIGEQSSVPTICVRCGENIPSRKEEKEIVVCDLVETEDIDLRLDELFRKENINLLAGCAALADRLVERIPFQRQTPGTYRKTEYFYVACGSLNRITEQQVVYAKEKAGFAGRHLTACQKLNPFYYDTPEGKQFLEEILQLCQKKKKVVLDTFDENEEKEIYMREHKISPEEVRYLIANAHGRIVREIVSRRMDVTILMTGGDTLMGYMKNIGCSQLEPVCEIEPGIAVSVLEWNGCRQQVISKSGGFGTEDIMEKIAIKILK</sequence>
<dbReference type="InterPro" id="IPR010737">
    <property type="entry name" value="4-carb_acid_sugar_kinase_N"/>
</dbReference>
<evidence type="ECO:0000259" key="8">
    <source>
        <dbReference type="Pfam" id="PF17042"/>
    </source>
</evidence>
<dbReference type="InterPro" id="IPR037051">
    <property type="entry name" value="4-carb_acid_sugar_kinase_N_sf"/>
</dbReference>
<dbReference type="InterPro" id="IPR031475">
    <property type="entry name" value="NBD_C"/>
</dbReference>
<organism evidence="9 10">
    <name type="scientific">Claveliimonas bilis</name>
    <dbReference type="NCBI Taxonomy" id="3028070"/>
    <lineage>
        <taxon>Bacteria</taxon>
        <taxon>Bacillati</taxon>
        <taxon>Bacillota</taxon>
        <taxon>Clostridia</taxon>
        <taxon>Lachnospirales</taxon>
        <taxon>Lachnospiraceae</taxon>
        <taxon>Claveliimonas</taxon>
    </lineage>
</organism>
<evidence type="ECO:0000313" key="10">
    <source>
        <dbReference type="Proteomes" id="UP001305815"/>
    </source>
</evidence>
<keyword evidence="6" id="KW-0119">Carbohydrate metabolism</keyword>
<proteinExistence type="inferred from homology"/>
<dbReference type="EMBL" id="AP027742">
    <property type="protein sequence ID" value="BDZ75930.1"/>
    <property type="molecule type" value="Genomic_DNA"/>
</dbReference>
<evidence type="ECO:0000256" key="2">
    <source>
        <dbReference type="ARBA" id="ARBA00022679"/>
    </source>
</evidence>
<evidence type="ECO:0000256" key="3">
    <source>
        <dbReference type="ARBA" id="ARBA00022741"/>
    </source>
</evidence>
<dbReference type="InterPro" id="IPR042213">
    <property type="entry name" value="NBD_C_sf"/>
</dbReference>
<dbReference type="Gene3D" id="3.40.980.20">
    <property type="entry name" value="Four-carbon acid sugar kinase, nucleotide binding domain"/>
    <property type="match status" value="1"/>
</dbReference>
<feature type="domain" description="Four-carbon acid sugar kinase N-terminal" evidence="7">
    <location>
        <begin position="4"/>
        <end position="217"/>
    </location>
</feature>
<evidence type="ECO:0000313" key="9">
    <source>
        <dbReference type="EMBL" id="BDZ75930.1"/>
    </source>
</evidence>
<dbReference type="Pfam" id="PF07005">
    <property type="entry name" value="SBD_N"/>
    <property type="match status" value="1"/>
</dbReference>
<evidence type="ECO:0000256" key="1">
    <source>
        <dbReference type="ARBA" id="ARBA00005715"/>
    </source>
</evidence>
<dbReference type="Proteomes" id="UP001305815">
    <property type="component" value="Chromosome"/>
</dbReference>
<dbReference type="Pfam" id="PF17042">
    <property type="entry name" value="NBD_C"/>
    <property type="match status" value="1"/>
</dbReference>
<accession>A0ABN6YT41</accession>
<evidence type="ECO:0000259" key="7">
    <source>
        <dbReference type="Pfam" id="PF07005"/>
    </source>
</evidence>
<comment type="similarity">
    <text evidence="1">Belongs to the four-carbon acid sugar kinase family.</text>
</comment>
<dbReference type="SUPFAM" id="SSF142764">
    <property type="entry name" value="YgbK-like"/>
    <property type="match status" value="1"/>
</dbReference>
<keyword evidence="3" id="KW-0547">Nucleotide-binding</keyword>
<keyword evidence="4" id="KW-0418">Kinase</keyword>
<dbReference type="RefSeq" id="WP_256195534.1">
    <property type="nucleotide sequence ID" value="NZ_AP027742.1"/>
</dbReference>
<feature type="domain" description="Four-carbon acid sugar kinase nucleotide binding" evidence="8">
    <location>
        <begin position="241"/>
        <end position="406"/>
    </location>
</feature>
<reference evidence="10" key="1">
    <citation type="journal article" date="2023" name="Int. J. Syst. Evol. Microbiol.">
        <title>Claveliimonas bilis gen. nov., sp. nov., deoxycholic acid-producing bacteria isolated from human faeces, and reclassification of Sellimonas monacensis Zenner et al. 2021 as Claveliimonas monacensis comb. nov.</title>
        <authorList>
            <person name="Hisatomi A."/>
            <person name="Kastawa N.W.E.P.G."/>
            <person name="Song I."/>
            <person name="Ohkuma M."/>
            <person name="Fukiya S."/>
            <person name="Sakamoto M."/>
        </authorList>
    </citation>
    <scope>NUCLEOTIDE SEQUENCE [LARGE SCALE GENOMIC DNA]</scope>
    <source>
        <strain evidence="10">12BBH14</strain>
    </source>
</reference>
<evidence type="ECO:0000256" key="6">
    <source>
        <dbReference type="ARBA" id="ARBA00023277"/>
    </source>
</evidence>
<gene>
    <name evidence="9" type="primary">ygbK</name>
    <name evidence="9" type="ORF">Lac1_01130</name>
</gene>
<evidence type="ECO:0000256" key="4">
    <source>
        <dbReference type="ARBA" id="ARBA00022777"/>
    </source>
</evidence>
<name>A0ABN6YT41_9FIRM</name>
<keyword evidence="2" id="KW-0808">Transferase</keyword>
<protein>
    <submittedName>
        <fullName evidence="9">Membrane protein</fullName>
    </submittedName>
</protein>
<evidence type="ECO:0000256" key="5">
    <source>
        <dbReference type="ARBA" id="ARBA00022840"/>
    </source>
</evidence>
<keyword evidence="5" id="KW-0067">ATP-binding</keyword>